<evidence type="ECO:0000313" key="23">
    <source>
        <dbReference type="Proteomes" id="UP000735302"/>
    </source>
</evidence>
<dbReference type="Gene3D" id="3.30.160.70">
    <property type="entry name" value="Methylated DNA-protein cysteine methyltransferase domain"/>
    <property type="match status" value="1"/>
</dbReference>
<keyword evidence="11" id="KW-0479">Metal-binding</keyword>
<dbReference type="EMBL" id="BLXT01003784">
    <property type="protein sequence ID" value="GFO06769.1"/>
    <property type="molecule type" value="Genomic_DNA"/>
</dbReference>
<dbReference type="GO" id="GO:0005654">
    <property type="term" value="C:nucleoplasm"/>
    <property type="evidence" value="ECO:0007669"/>
    <property type="project" value="TreeGrafter"/>
</dbReference>
<keyword evidence="23" id="KW-1185">Reference proteome</keyword>
<evidence type="ECO:0000256" key="10">
    <source>
        <dbReference type="ARBA" id="ARBA00022679"/>
    </source>
</evidence>
<dbReference type="GO" id="GO:0032259">
    <property type="term" value="P:methylation"/>
    <property type="evidence" value="ECO:0007669"/>
    <property type="project" value="UniProtKB-KW"/>
</dbReference>
<evidence type="ECO:0000256" key="1">
    <source>
        <dbReference type="ARBA" id="ARBA00001286"/>
    </source>
</evidence>
<evidence type="ECO:0000256" key="4">
    <source>
        <dbReference type="ARBA" id="ARBA00004123"/>
    </source>
</evidence>
<dbReference type="EC" id="2.1.1.63" evidence="6"/>
<dbReference type="GO" id="GO:0003677">
    <property type="term" value="F:DNA binding"/>
    <property type="evidence" value="ECO:0007669"/>
    <property type="project" value="UniProtKB-KW"/>
</dbReference>
<dbReference type="InterPro" id="IPR036388">
    <property type="entry name" value="WH-like_DNA-bd_sf"/>
</dbReference>
<dbReference type="InterPro" id="IPR008332">
    <property type="entry name" value="MethylG_MeTrfase_N"/>
</dbReference>
<evidence type="ECO:0000256" key="11">
    <source>
        <dbReference type="ARBA" id="ARBA00022723"/>
    </source>
</evidence>
<evidence type="ECO:0000256" key="3">
    <source>
        <dbReference type="ARBA" id="ARBA00003317"/>
    </source>
</evidence>
<dbReference type="AlphaFoldDB" id="A0AAV4AGH0"/>
<accession>A0AAV4AGH0</accession>
<dbReference type="NCBIfam" id="TIGR00589">
    <property type="entry name" value="ogt"/>
    <property type="match status" value="1"/>
</dbReference>
<feature type="domain" description="Methylguanine DNA methyltransferase ribonuclease-like" evidence="21">
    <location>
        <begin position="15"/>
        <end position="88"/>
    </location>
</feature>
<comment type="catalytic activity">
    <reaction evidence="19">
        <text>a 6-O-methyl-2'-deoxyguanosine in DNA + L-cysteinyl-[protein] = S-methyl-L-cysteinyl-[protein] + a 2'-deoxyguanosine in DNA</text>
        <dbReference type="Rhea" id="RHEA:24000"/>
        <dbReference type="Rhea" id="RHEA-COMP:10131"/>
        <dbReference type="Rhea" id="RHEA-COMP:10132"/>
        <dbReference type="Rhea" id="RHEA-COMP:11367"/>
        <dbReference type="Rhea" id="RHEA-COMP:11368"/>
        <dbReference type="ChEBI" id="CHEBI:29950"/>
        <dbReference type="ChEBI" id="CHEBI:82612"/>
        <dbReference type="ChEBI" id="CHEBI:85445"/>
        <dbReference type="ChEBI" id="CHEBI:85448"/>
        <dbReference type="EC" id="2.1.1.63"/>
    </reaction>
</comment>
<evidence type="ECO:0000256" key="15">
    <source>
        <dbReference type="ARBA" id="ARBA00023204"/>
    </source>
</evidence>
<organism evidence="22 23">
    <name type="scientific">Plakobranchus ocellatus</name>
    <dbReference type="NCBI Taxonomy" id="259542"/>
    <lineage>
        <taxon>Eukaryota</taxon>
        <taxon>Metazoa</taxon>
        <taxon>Spiralia</taxon>
        <taxon>Lophotrochozoa</taxon>
        <taxon>Mollusca</taxon>
        <taxon>Gastropoda</taxon>
        <taxon>Heterobranchia</taxon>
        <taxon>Euthyneura</taxon>
        <taxon>Panpulmonata</taxon>
        <taxon>Sacoglossa</taxon>
        <taxon>Placobranchoidea</taxon>
        <taxon>Plakobranchidae</taxon>
        <taxon>Plakobranchus</taxon>
    </lineage>
</organism>
<dbReference type="PANTHER" id="PTHR46460:SF1">
    <property type="entry name" value="METHYLATED-DNA--PROTEIN-CYSTEINE METHYLTRANSFERASE"/>
    <property type="match status" value="1"/>
</dbReference>
<evidence type="ECO:0000256" key="19">
    <source>
        <dbReference type="ARBA" id="ARBA00049348"/>
    </source>
</evidence>
<dbReference type="PANTHER" id="PTHR46460">
    <property type="entry name" value="METHYLATED-DNA--PROTEIN-CYSTEINE METHYLTRANSFERASE"/>
    <property type="match status" value="1"/>
</dbReference>
<feature type="domain" description="Methylated-DNA-[protein]-cysteine S-methyltransferase DNA binding" evidence="20">
    <location>
        <begin position="100"/>
        <end position="181"/>
    </location>
</feature>
<evidence type="ECO:0000256" key="17">
    <source>
        <dbReference type="ARBA" id="ARBA00030795"/>
    </source>
</evidence>
<evidence type="ECO:0000256" key="8">
    <source>
        <dbReference type="ARBA" id="ARBA00022553"/>
    </source>
</evidence>
<dbReference type="GO" id="GO:0006281">
    <property type="term" value="P:DNA repair"/>
    <property type="evidence" value="ECO:0007669"/>
    <property type="project" value="UniProtKB-KW"/>
</dbReference>
<name>A0AAV4AGH0_9GAST</name>
<keyword evidence="13" id="KW-0862">Zinc</keyword>
<comment type="function">
    <text evidence="3">Involved in the cellular defense against the biological effects of O6-methylguanine (O6-MeG) and O4-methylthymine (O4-MeT) in DNA. Repairs the methylated nucleobase in DNA by stoichiometrically transferring the methyl group to a cysteine residue in the enzyme. This is a suicide reaction: the enzyme is irreversibly inactivated.</text>
</comment>
<keyword evidence="8" id="KW-0597">Phosphoprotein</keyword>
<evidence type="ECO:0000256" key="18">
    <source>
        <dbReference type="ARBA" id="ARBA00031621"/>
    </source>
</evidence>
<gene>
    <name evidence="22" type="ORF">PoB_003327400</name>
</gene>
<evidence type="ECO:0000256" key="12">
    <source>
        <dbReference type="ARBA" id="ARBA00022763"/>
    </source>
</evidence>
<comment type="caution">
    <text evidence="22">The sequence shown here is derived from an EMBL/GenBank/DDBJ whole genome shotgun (WGS) entry which is preliminary data.</text>
</comment>
<keyword evidence="10" id="KW-0808">Transferase</keyword>
<protein>
    <recommendedName>
        <fullName evidence="7">Methylated-DNA--protein-cysteine methyltransferase</fullName>
        <ecNumber evidence="6">2.1.1.63</ecNumber>
    </recommendedName>
    <alternativeName>
        <fullName evidence="17">6-O-methylguanine-DNA methyltransferase</fullName>
    </alternativeName>
    <alternativeName>
        <fullName evidence="18">O-6-methylguanine-DNA-alkyltransferase</fullName>
    </alternativeName>
</protein>
<dbReference type="Pfam" id="PF02870">
    <property type="entry name" value="Methyltransf_1N"/>
    <property type="match status" value="1"/>
</dbReference>
<dbReference type="SUPFAM" id="SSF46767">
    <property type="entry name" value="Methylated DNA-protein cysteine methyltransferase, C-terminal domain"/>
    <property type="match status" value="1"/>
</dbReference>
<dbReference type="InterPro" id="IPR036631">
    <property type="entry name" value="MGMT_N_sf"/>
</dbReference>
<dbReference type="GO" id="GO:0046872">
    <property type="term" value="F:metal ion binding"/>
    <property type="evidence" value="ECO:0007669"/>
    <property type="project" value="UniProtKB-KW"/>
</dbReference>
<dbReference type="SUPFAM" id="SSF53155">
    <property type="entry name" value="Methylated DNA-protein cysteine methyltransferase domain"/>
    <property type="match status" value="1"/>
</dbReference>
<evidence type="ECO:0000313" key="22">
    <source>
        <dbReference type="EMBL" id="GFO06769.1"/>
    </source>
</evidence>
<comment type="cofactor">
    <cofactor evidence="2">
        <name>Zn(2+)</name>
        <dbReference type="ChEBI" id="CHEBI:29105"/>
    </cofactor>
</comment>
<sequence length="190" mass="21145">MIMRNVGCLSENFMITSPIGDILIVSCKEGLHSVKQHAEDDSTFLPNEQCCVQLKHKTVSLDDYKPALECMMWLQKYFMERVADSKIPATCGSVQKDGSFCSRAWQILPTAAPFGTTITYKDLAALCGNARACRAAGHAMATNPISYIVPCHRVVTTGNGIGNYSKGRKNKVKKWLLDFENHSRKDNCMF</sequence>
<keyword evidence="12" id="KW-0227">DNA damage</keyword>
<comment type="subcellular location">
    <subcellularLocation>
        <location evidence="4">Nucleus</location>
    </subcellularLocation>
</comment>
<evidence type="ECO:0000256" key="9">
    <source>
        <dbReference type="ARBA" id="ARBA00022603"/>
    </source>
</evidence>
<proteinExistence type="inferred from homology"/>
<dbReference type="InterPro" id="IPR001497">
    <property type="entry name" value="MethylDNA_cys_MeTrfase_AS"/>
</dbReference>
<dbReference type="InterPro" id="IPR014048">
    <property type="entry name" value="MethylDNA_cys_MeTrfase_DNA-bd"/>
</dbReference>
<dbReference type="GO" id="GO:0003908">
    <property type="term" value="F:methylated-DNA-[protein]-cysteine S-methyltransferase activity"/>
    <property type="evidence" value="ECO:0007669"/>
    <property type="project" value="UniProtKB-EC"/>
</dbReference>
<dbReference type="Pfam" id="PF01035">
    <property type="entry name" value="DNA_binding_1"/>
    <property type="match status" value="1"/>
</dbReference>
<keyword evidence="15" id="KW-0234">DNA repair</keyword>
<evidence type="ECO:0000256" key="16">
    <source>
        <dbReference type="ARBA" id="ARBA00023242"/>
    </source>
</evidence>
<dbReference type="FunFam" id="3.30.160.70:FF:000001">
    <property type="entry name" value="Methylated-DNA--protein-cysteine methyltransferase"/>
    <property type="match status" value="1"/>
</dbReference>
<evidence type="ECO:0000256" key="14">
    <source>
        <dbReference type="ARBA" id="ARBA00023125"/>
    </source>
</evidence>
<keyword evidence="16" id="KW-0539">Nucleus</keyword>
<comment type="similarity">
    <text evidence="5">Belongs to the MGMT family.</text>
</comment>
<dbReference type="Gene3D" id="1.10.10.10">
    <property type="entry name" value="Winged helix-like DNA-binding domain superfamily/Winged helix DNA-binding domain"/>
    <property type="match status" value="1"/>
</dbReference>
<evidence type="ECO:0000259" key="20">
    <source>
        <dbReference type="Pfam" id="PF01035"/>
    </source>
</evidence>
<comment type="catalytic activity">
    <reaction evidence="1">
        <text>a 4-O-methyl-thymidine in DNA + L-cysteinyl-[protein] = a thymidine in DNA + S-methyl-L-cysteinyl-[protein]</text>
        <dbReference type="Rhea" id="RHEA:53428"/>
        <dbReference type="Rhea" id="RHEA-COMP:10131"/>
        <dbReference type="Rhea" id="RHEA-COMP:10132"/>
        <dbReference type="Rhea" id="RHEA-COMP:13555"/>
        <dbReference type="Rhea" id="RHEA-COMP:13556"/>
        <dbReference type="ChEBI" id="CHEBI:29950"/>
        <dbReference type="ChEBI" id="CHEBI:82612"/>
        <dbReference type="ChEBI" id="CHEBI:137386"/>
        <dbReference type="ChEBI" id="CHEBI:137387"/>
        <dbReference type="EC" id="2.1.1.63"/>
    </reaction>
</comment>
<evidence type="ECO:0000256" key="5">
    <source>
        <dbReference type="ARBA" id="ARBA00008711"/>
    </source>
</evidence>
<evidence type="ECO:0000256" key="2">
    <source>
        <dbReference type="ARBA" id="ARBA00001947"/>
    </source>
</evidence>
<evidence type="ECO:0000256" key="13">
    <source>
        <dbReference type="ARBA" id="ARBA00022833"/>
    </source>
</evidence>
<reference evidence="22 23" key="1">
    <citation type="journal article" date="2021" name="Elife">
        <title>Chloroplast acquisition without the gene transfer in kleptoplastic sea slugs, Plakobranchus ocellatus.</title>
        <authorList>
            <person name="Maeda T."/>
            <person name="Takahashi S."/>
            <person name="Yoshida T."/>
            <person name="Shimamura S."/>
            <person name="Takaki Y."/>
            <person name="Nagai Y."/>
            <person name="Toyoda A."/>
            <person name="Suzuki Y."/>
            <person name="Arimoto A."/>
            <person name="Ishii H."/>
            <person name="Satoh N."/>
            <person name="Nishiyama T."/>
            <person name="Hasebe M."/>
            <person name="Maruyama T."/>
            <person name="Minagawa J."/>
            <person name="Obokata J."/>
            <person name="Shigenobu S."/>
        </authorList>
    </citation>
    <scope>NUCLEOTIDE SEQUENCE [LARGE SCALE GENOMIC DNA]</scope>
</reference>
<evidence type="ECO:0000259" key="21">
    <source>
        <dbReference type="Pfam" id="PF02870"/>
    </source>
</evidence>
<dbReference type="PROSITE" id="PS00374">
    <property type="entry name" value="MGMT"/>
    <property type="match status" value="1"/>
</dbReference>
<keyword evidence="9 22" id="KW-0489">Methyltransferase</keyword>
<dbReference type="Proteomes" id="UP000735302">
    <property type="component" value="Unassembled WGS sequence"/>
</dbReference>
<evidence type="ECO:0000256" key="7">
    <source>
        <dbReference type="ARBA" id="ARBA00015377"/>
    </source>
</evidence>
<dbReference type="CDD" id="cd06445">
    <property type="entry name" value="ATase"/>
    <property type="match status" value="1"/>
</dbReference>
<evidence type="ECO:0000256" key="6">
    <source>
        <dbReference type="ARBA" id="ARBA00011918"/>
    </source>
</evidence>
<keyword evidence="14" id="KW-0238">DNA-binding</keyword>
<dbReference type="InterPro" id="IPR036217">
    <property type="entry name" value="MethylDNA_cys_MeTrfase_DNAb"/>
</dbReference>